<comment type="cofactor">
    <cofactor evidence="1">
        <name>pyridoxal 5'-phosphate</name>
        <dbReference type="ChEBI" id="CHEBI:597326"/>
    </cofactor>
</comment>
<protein>
    <recommendedName>
        <fullName evidence="6">Tryptophan synthase beta chain-like PALP domain-containing protein</fullName>
    </recommendedName>
</protein>
<dbReference type="Proteomes" id="UP000230750">
    <property type="component" value="Unassembled WGS sequence"/>
</dbReference>
<proteinExistence type="inferred from homology"/>
<evidence type="ECO:0000256" key="3">
    <source>
        <dbReference type="ARBA" id="ARBA00022898"/>
    </source>
</evidence>
<dbReference type="InterPro" id="IPR027278">
    <property type="entry name" value="ACCD_DCysDesulf"/>
</dbReference>
<keyword evidence="3 5" id="KW-0663">Pyridoxal phosphate</keyword>
<evidence type="ECO:0000313" key="7">
    <source>
        <dbReference type="EMBL" id="PIK54231.1"/>
    </source>
</evidence>
<evidence type="ECO:0000259" key="6">
    <source>
        <dbReference type="Pfam" id="PF00291"/>
    </source>
</evidence>
<sequence length="401" mass="44293">MSTFTSSRLHIGLKKANENLSKELRTQSTSKVLKYKPPDWAQDLCGIPAMKLKLSNYNTPIHRWYLPGIPEDFEVYIKRDDLTGCSLSGNKARKLEFLLAEALESGCDSLIACGGMNSNFCRSLTAAGRELGFKSHLFLRSRSLNAEDRPVLGNLEMNFLLGADVYLVPIKSSYEKDILPRMQQLATHLRSNCNMSPYVIPIGGTCTTGLFGHIECFDELKQQGALEDYTDLVCTAGSGSSAAGFCIGNYLNESPMKIHAMAVCDDASYFHGEIMTLLKNVGLQKDGESGVQSQDLIEIVEGVKGLGYGLSTEEELEFVLETAATTGIFLDPTYTGKAAYHMLKRMQTSPESFNGKKILFYNSGSVLGLMDGRMASLLESKDSYHKVHDWMSIDRFPLKST</sequence>
<dbReference type="Pfam" id="PF00291">
    <property type="entry name" value="PALP"/>
    <property type="match status" value="1"/>
</dbReference>
<dbReference type="GO" id="GO:0019148">
    <property type="term" value="F:D-cysteine desulfhydrase activity"/>
    <property type="evidence" value="ECO:0007669"/>
    <property type="project" value="TreeGrafter"/>
</dbReference>
<evidence type="ECO:0000313" key="8">
    <source>
        <dbReference type="Proteomes" id="UP000230750"/>
    </source>
</evidence>
<feature type="active site" description="Nucleophile" evidence="4">
    <location>
        <position position="118"/>
    </location>
</feature>
<gene>
    <name evidence="7" type="ORF">BSL78_08858</name>
</gene>
<dbReference type="PIRSF" id="PIRSF006278">
    <property type="entry name" value="ACCD_DCysDesulf"/>
    <property type="match status" value="1"/>
</dbReference>
<dbReference type="PANTHER" id="PTHR43780:SF2">
    <property type="entry name" value="1-AMINOCYCLOPROPANE-1-CARBOXYLATE DEAMINASE-RELATED"/>
    <property type="match status" value="1"/>
</dbReference>
<evidence type="ECO:0000256" key="5">
    <source>
        <dbReference type="PIRSR" id="PIRSR006278-2"/>
    </source>
</evidence>
<dbReference type="Gene3D" id="3.40.50.1100">
    <property type="match status" value="2"/>
</dbReference>
<dbReference type="EMBL" id="MRZV01000257">
    <property type="protein sequence ID" value="PIK54231.1"/>
    <property type="molecule type" value="Genomic_DNA"/>
</dbReference>
<dbReference type="SUPFAM" id="SSF53686">
    <property type="entry name" value="Tryptophan synthase beta subunit-like PLP-dependent enzymes"/>
    <property type="match status" value="1"/>
</dbReference>
<feature type="domain" description="Tryptophan synthase beta chain-like PALP" evidence="6">
    <location>
        <begin position="55"/>
        <end position="364"/>
    </location>
</feature>
<comment type="caution">
    <text evidence="7">The sequence shown here is derived from an EMBL/GenBank/DDBJ whole genome shotgun (WGS) entry which is preliminary data.</text>
</comment>
<dbReference type="OrthoDB" id="10266364at2759"/>
<keyword evidence="8" id="KW-1185">Reference proteome</keyword>
<reference evidence="7 8" key="1">
    <citation type="journal article" date="2017" name="PLoS Biol.">
        <title>The sea cucumber genome provides insights into morphological evolution and visceral regeneration.</title>
        <authorList>
            <person name="Zhang X."/>
            <person name="Sun L."/>
            <person name="Yuan J."/>
            <person name="Sun Y."/>
            <person name="Gao Y."/>
            <person name="Zhang L."/>
            <person name="Li S."/>
            <person name="Dai H."/>
            <person name="Hamel J.F."/>
            <person name="Liu C."/>
            <person name="Yu Y."/>
            <person name="Liu S."/>
            <person name="Lin W."/>
            <person name="Guo K."/>
            <person name="Jin S."/>
            <person name="Xu P."/>
            <person name="Storey K.B."/>
            <person name="Huan P."/>
            <person name="Zhang T."/>
            <person name="Zhou Y."/>
            <person name="Zhang J."/>
            <person name="Lin C."/>
            <person name="Li X."/>
            <person name="Xing L."/>
            <person name="Huo D."/>
            <person name="Sun M."/>
            <person name="Wang L."/>
            <person name="Mercier A."/>
            <person name="Li F."/>
            <person name="Yang H."/>
            <person name="Xiang J."/>
        </authorList>
    </citation>
    <scope>NUCLEOTIDE SEQUENCE [LARGE SCALE GENOMIC DNA]</scope>
    <source>
        <strain evidence="7">Shaxun</strain>
        <tissue evidence="7">Muscle</tissue>
    </source>
</reference>
<dbReference type="InterPro" id="IPR001926">
    <property type="entry name" value="TrpB-like_PALP"/>
</dbReference>
<organism evidence="7 8">
    <name type="scientific">Stichopus japonicus</name>
    <name type="common">Sea cucumber</name>
    <dbReference type="NCBI Taxonomy" id="307972"/>
    <lineage>
        <taxon>Eukaryota</taxon>
        <taxon>Metazoa</taxon>
        <taxon>Echinodermata</taxon>
        <taxon>Eleutherozoa</taxon>
        <taxon>Echinozoa</taxon>
        <taxon>Holothuroidea</taxon>
        <taxon>Aspidochirotacea</taxon>
        <taxon>Aspidochirotida</taxon>
        <taxon>Stichopodidae</taxon>
        <taxon>Apostichopus</taxon>
    </lineage>
</organism>
<feature type="modified residue" description="N6-(pyridoxal phosphate)lysine" evidence="5">
    <location>
        <position position="91"/>
    </location>
</feature>
<name>A0A2G8L1V0_STIJA</name>
<evidence type="ECO:0000256" key="4">
    <source>
        <dbReference type="PIRSR" id="PIRSR006278-1"/>
    </source>
</evidence>
<accession>A0A2G8L1V0</accession>
<evidence type="ECO:0000256" key="2">
    <source>
        <dbReference type="ARBA" id="ARBA00008639"/>
    </source>
</evidence>
<dbReference type="STRING" id="307972.A0A2G8L1V0"/>
<evidence type="ECO:0000256" key="1">
    <source>
        <dbReference type="ARBA" id="ARBA00001933"/>
    </source>
</evidence>
<dbReference type="InterPro" id="IPR036052">
    <property type="entry name" value="TrpB-like_PALP_sf"/>
</dbReference>
<dbReference type="AlphaFoldDB" id="A0A2G8L1V0"/>
<comment type="similarity">
    <text evidence="2">Belongs to the ACC deaminase/D-cysteine desulfhydrase family.</text>
</comment>
<dbReference type="PANTHER" id="PTHR43780">
    <property type="entry name" value="1-AMINOCYCLOPROPANE-1-CARBOXYLATE DEAMINASE-RELATED"/>
    <property type="match status" value="1"/>
</dbReference>